<dbReference type="Pfam" id="PF00563">
    <property type="entry name" value="EAL"/>
    <property type="match status" value="1"/>
</dbReference>
<dbReference type="PATRIC" id="fig|717774.3.peg.3877"/>
<sequence>MKNHHTGPLSQHENIDREQISVLYSGLFSGLVVSLISAIGIVIVFFGDERDTAKLLWLLTMIASAVQRCIDFVLFRKEKLSDPQFDTRKYQRRFSSGCIASALIWSSYPLFFYEGSTVNEQTISMIIMTGLSGGAATTLASHKPTAISYILLLMVPYSLILIFSPIEHHRVLGVIGLCATVALATMARTNARVLTNSITLKFANSELLEQMEEKVEQRSRQIYELSHKDPLTGLLNRAAFIETFKDINSPANQHSSLLFIDLDGYKLVNDGMGHAAGDQIMKSVAERILEYCVDSTLICRWGGDEFLVYSPYESKAKTLEFANGLIERLSLPYPVTAQSSANIGATIGIAIYPEHGLEQSMLIQRADMAMYHQKNIEKGYARFFDDNLQSKLLRELHLRNCMLNAINNKDFYVLFQPIIDTTHNEIAFIEALARWNLDGEQISPAEFIPIAEQHGLIKSLGEQLFIRALEKAKTYVMERHSTKLCFNVSINQLHDIHFSKVVIKALKDTQFPADKLVLEMTETAMAQDKSTIMTQLRKLRSLGIQVAIDDFGTGYSSLAYMQNFDIDLVKLDRSFITQIDSEQTSVIKAVTELSKAFHFNIIAEGIEYKNQAEKLQSLDISVHQGFLYYRPMTMNQISDLSLQP</sequence>
<dbReference type="CDD" id="cd01949">
    <property type="entry name" value="GGDEF"/>
    <property type="match status" value="1"/>
</dbReference>
<dbReference type="Proteomes" id="UP000001062">
    <property type="component" value="Chromosome"/>
</dbReference>
<feature type="transmembrane region" description="Helical" evidence="1">
    <location>
        <begin position="123"/>
        <end position="140"/>
    </location>
</feature>
<dbReference type="InterPro" id="IPR000160">
    <property type="entry name" value="GGDEF_dom"/>
</dbReference>
<feature type="transmembrane region" description="Helical" evidence="1">
    <location>
        <begin position="21"/>
        <end position="43"/>
    </location>
</feature>
<feature type="domain" description="GGDEF" evidence="3">
    <location>
        <begin position="253"/>
        <end position="386"/>
    </location>
</feature>
<gene>
    <name evidence="4" type="ordered locus">Marme_3763</name>
</gene>
<keyword evidence="1" id="KW-0472">Membrane</keyword>
<evidence type="ECO:0000313" key="5">
    <source>
        <dbReference type="Proteomes" id="UP000001062"/>
    </source>
</evidence>
<dbReference type="NCBIfam" id="TIGR00254">
    <property type="entry name" value="GGDEF"/>
    <property type="match status" value="1"/>
</dbReference>
<dbReference type="HOGENOM" id="CLU_000445_70_31_6"/>
<evidence type="ECO:0000256" key="1">
    <source>
        <dbReference type="SAM" id="Phobius"/>
    </source>
</evidence>
<dbReference type="SMART" id="SM00052">
    <property type="entry name" value="EAL"/>
    <property type="match status" value="1"/>
</dbReference>
<dbReference type="InterPro" id="IPR043128">
    <property type="entry name" value="Rev_trsase/Diguanyl_cyclase"/>
</dbReference>
<dbReference type="PANTHER" id="PTHR44757:SF2">
    <property type="entry name" value="BIOFILM ARCHITECTURE MAINTENANCE PROTEIN MBAA"/>
    <property type="match status" value="1"/>
</dbReference>
<dbReference type="Pfam" id="PF00990">
    <property type="entry name" value="GGDEF"/>
    <property type="match status" value="1"/>
</dbReference>
<feature type="transmembrane region" description="Helical" evidence="1">
    <location>
        <begin position="147"/>
        <end position="166"/>
    </location>
</feature>
<feature type="transmembrane region" description="Helical" evidence="1">
    <location>
        <begin position="94"/>
        <end position="111"/>
    </location>
</feature>
<dbReference type="InterPro" id="IPR001633">
    <property type="entry name" value="EAL_dom"/>
</dbReference>
<dbReference type="RefSeq" id="WP_013662875.1">
    <property type="nucleotide sequence ID" value="NC_015276.1"/>
</dbReference>
<dbReference type="SUPFAM" id="SSF55073">
    <property type="entry name" value="Nucleotide cyclase"/>
    <property type="match status" value="1"/>
</dbReference>
<evidence type="ECO:0000313" key="4">
    <source>
        <dbReference type="EMBL" id="ADZ92973.1"/>
    </source>
</evidence>
<dbReference type="Gene3D" id="3.30.70.270">
    <property type="match status" value="1"/>
</dbReference>
<dbReference type="EMBL" id="CP002583">
    <property type="protein sequence ID" value="ADZ92973.1"/>
    <property type="molecule type" value="Genomic_DNA"/>
</dbReference>
<dbReference type="Gene3D" id="3.20.20.450">
    <property type="entry name" value="EAL domain"/>
    <property type="match status" value="1"/>
</dbReference>
<dbReference type="PROSITE" id="PS50887">
    <property type="entry name" value="GGDEF"/>
    <property type="match status" value="1"/>
</dbReference>
<keyword evidence="1" id="KW-1133">Transmembrane helix</keyword>
<dbReference type="KEGG" id="mme:Marme_3763"/>
<keyword evidence="5" id="KW-1185">Reference proteome</keyword>
<dbReference type="STRING" id="717774.Marme_3763"/>
<dbReference type="PROSITE" id="PS50883">
    <property type="entry name" value="EAL"/>
    <property type="match status" value="1"/>
</dbReference>
<dbReference type="InterPro" id="IPR035919">
    <property type="entry name" value="EAL_sf"/>
</dbReference>
<dbReference type="eggNOG" id="COG5001">
    <property type="taxonomic scope" value="Bacteria"/>
</dbReference>
<evidence type="ECO:0000259" key="2">
    <source>
        <dbReference type="PROSITE" id="PS50883"/>
    </source>
</evidence>
<dbReference type="SUPFAM" id="SSF141868">
    <property type="entry name" value="EAL domain-like"/>
    <property type="match status" value="1"/>
</dbReference>
<name>F2JWV6_MARM1</name>
<dbReference type="InterPro" id="IPR029787">
    <property type="entry name" value="Nucleotide_cyclase"/>
</dbReference>
<feature type="transmembrane region" description="Helical" evidence="1">
    <location>
        <begin position="55"/>
        <end position="74"/>
    </location>
</feature>
<accession>F2JWV6</accession>
<reference evidence="4 5" key="1">
    <citation type="journal article" date="2012" name="Stand. Genomic Sci.">
        <title>Complete genome sequence of the melanogenic marine bacterium Marinomonas mediterranea type strain (MMB-1(T)).</title>
        <authorList>
            <person name="Lucas-Elio P."/>
            <person name="Goodwin L."/>
            <person name="Woyke T."/>
            <person name="Pitluck S."/>
            <person name="Nolan M."/>
            <person name="Kyrpides N.C."/>
            <person name="Detter J.C."/>
            <person name="Copeland A."/>
            <person name="Teshima H."/>
            <person name="Bruce D."/>
            <person name="Detter C."/>
            <person name="Tapia R."/>
            <person name="Han S."/>
            <person name="Land M.L."/>
            <person name="Ivanova N."/>
            <person name="Mikhailova N."/>
            <person name="Johnston A.W."/>
            <person name="Sanchez-Amat A."/>
        </authorList>
    </citation>
    <scope>NUCLEOTIDE SEQUENCE [LARGE SCALE GENOMIC DNA]</scope>
    <source>
        <strain evidence="5">ATCC 700492 / JCM 21426 / NBRC 103028 / MMB-1</strain>
    </source>
</reference>
<dbReference type="InterPro" id="IPR052155">
    <property type="entry name" value="Biofilm_reg_signaling"/>
</dbReference>
<dbReference type="CDD" id="cd01948">
    <property type="entry name" value="EAL"/>
    <property type="match status" value="1"/>
</dbReference>
<organism evidence="4 5">
    <name type="scientific">Marinomonas mediterranea (strain ATCC 700492 / JCM 21426 / NBRC 103028 / MMB-1)</name>
    <dbReference type="NCBI Taxonomy" id="717774"/>
    <lineage>
        <taxon>Bacteria</taxon>
        <taxon>Pseudomonadati</taxon>
        <taxon>Pseudomonadota</taxon>
        <taxon>Gammaproteobacteria</taxon>
        <taxon>Oceanospirillales</taxon>
        <taxon>Oceanospirillaceae</taxon>
        <taxon>Marinomonas</taxon>
    </lineage>
</organism>
<dbReference type="AlphaFoldDB" id="F2JWV6"/>
<feature type="domain" description="EAL" evidence="2">
    <location>
        <begin position="395"/>
        <end position="644"/>
    </location>
</feature>
<evidence type="ECO:0000259" key="3">
    <source>
        <dbReference type="PROSITE" id="PS50887"/>
    </source>
</evidence>
<dbReference type="SMART" id="SM00267">
    <property type="entry name" value="GGDEF"/>
    <property type="match status" value="1"/>
</dbReference>
<dbReference type="PANTHER" id="PTHR44757">
    <property type="entry name" value="DIGUANYLATE CYCLASE DGCP"/>
    <property type="match status" value="1"/>
</dbReference>
<proteinExistence type="predicted"/>
<keyword evidence="1" id="KW-0812">Transmembrane</keyword>
<protein>
    <submittedName>
        <fullName evidence="4">Diguanylate cyclase/phosphodiesterase</fullName>
    </submittedName>
</protein>